<dbReference type="VEuPathDB" id="ToxoDB:ETH2_1028100"/>
<dbReference type="Gene3D" id="1.20.5.110">
    <property type="match status" value="1"/>
</dbReference>
<evidence type="ECO:0000256" key="2">
    <source>
        <dbReference type="SAM" id="Phobius"/>
    </source>
</evidence>
<accession>U6L3N2</accession>
<feature type="region of interest" description="Disordered" evidence="1">
    <location>
        <begin position="1"/>
        <end position="78"/>
    </location>
</feature>
<organism evidence="3 4">
    <name type="scientific">Eimeria tenella</name>
    <name type="common">Coccidian parasite</name>
    <dbReference type="NCBI Taxonomy" id="5802"/>
    <lineage>
        <taxon>Eukaryota</taxon>
        <taxon>Sar</taxon>
        <taxon>Alveolata</taxon>
        <taxon>Apicomplexa</taxon>
        <taxon>Conoidasida</taxon>
        <taxon>Coccidia</taxon>
        <taxon>Eucoccidiorida</taxon>
        <taxon>Eimeriorina</taxon>
        <taxon>Eimeriidae</taxon>
        <taxon>Eimeria</taxon>
    </lineage>
</organism>
<feature type="transmembrane region" description="Helical" evidence="2">
    <location>
        <begin position="256"/>
        <end position="278"/>
    </location>
</feature>
<keyword evidence="4" id="KW-1185">Reference proteome</keyword>
<evidence type="ECO:0000313" key="3">
    <source>
        <dbReference type="EMBL" id="CDJ44977.1"/>
    </source>
</evidence>
<dbReference type="VEuPathDB" id="ToxoDB:ETH_00023760"/>
<sequence length="288" mass="30725">MYGGGIEEGFSLDTASEFGGWSSRDLSQSQTGPFLQPQAASSPFRGPYGGAQGGPYGGPHGGPQGGPQGGPHGVAHAPAAATAAYKTTNYRALEQQLKLRMQNAQSALKRAELTPRSPHVAAALATALSDADVTLQQLSIEARGSPSGQALAAELAAYGDALARLRQQSEEWTSRAVAGETPRQQLEPEELAEVSSRLILESNSSALQTEDIGLHIMQQLRTQRDAIIKTNRLAEGTGAEGARGRQAIVKMIRDHWLNRLLLTGTILLLALCILLVLLHKARLFRFFV</sequence>
<name>U6L3N2_EIMTE</name>
<protein>
    <submittedName>
        <fullName evidence="3">Uncharacterized protein</fullName>
    </submittedName>
</protein>
<keyword evidence="2" id="KW-0812">Transmembrane</keyword>
<keyword evidence="2" id="KW-0472">Membrane</keyword>
<feature type="compositionally biased region" description="Polar residues" evidence="1">
    <location>
        <begin position="24"/>
        <end position="41"/>
    </location>
</feature>
<dbReference type="SUPFAM" id="SSF58038">
    <property type="entry name" value="SNARE fusion complex"/>
    <property type="match status" value="1"/>
</dbReference>
<dbReference type="OrthoDB" id="10425288at2759"/>
<reference evidence="3" key="2">
    <citation type="submission" date="2013-10" db="EMBL/GenBank/DDBJ databases">
        <authorList>
            <person name="Aslett M."/>
        </authorList>
    </citation>
    <scope>NUCLEOTIDE SEQUENCE [LARGE SCALE GENOMIC DNA]</scope>
    <source>
        <strain evidence="3">Houghton</strain>
    </source>
</reference>
<dbReference type="RefSeq" id="XP_013235724.1">
    <property type="nucleotide sequence ID" value="XM_013380270.1"/>
</dbReference>
<evidence type="ECO:0000256" key="1">
    <source>
        <dbReference type="SAM" id="MobiDB-lite"/>
    </source>
</evidence>
<gene>
    <name evidence="3" type="ORF">ETH_00023760</name>
</gene>
<dbReference type="GeneID" id="25253864"/>
<feature type="compositionally biased region" description="Gly residues" evidence="1">
    <location>
        <begin position="47"/>
        <end position="72"/>
    </location>
</feature>
<dbReference type="EMBL" id="HG677923">
    <property type="protein sequence ID" value="CDJ44977.1"/>
    <property type="molecule type" value="Genomic_DNA"/>
</dbReference>
<dbReference type="Proteomes" id="UP000030747">
    <property type="component" value="Unassembled WGS sequence"/>
</dbReference>
<keyword evidence="2" id="KW-1133">Transmembrane helix</keyword>
<reference evidence="3" key="1">
    <citation type="submission" date="2013-10" db="EMBL/GenBank/DDBJ databases">
        <title>Genomic analysis of the causative agents of coccidiosis in chickens.</title>
        <authorList>
            <person name="Reid A.J."/>
            <person name="Blake D."/>
            <person name="Billington K."/>
            <person name="Browne H."/>
            <person name="Dunn M."/>
            <person name="Hung S."/>
            <person name="Kawahara F."/>
            <person name="Miranda-Saavedra D."/>
            <person name="Mourier T."/>
            <person name="Nagra H."/>
            <person name="Otto T.D."/>
            <person name="Rawlings N."/>
            <person name="Sanchez A."/>
            <person name="Sanders M."/>
            <person name="Subramaniam C."/>
            <person name="Tay Y."/>
            <person name="Dear P."/>
            <person name="Doerig C."/>
            <person name="Gruber A."/>
            <person name="Parkinson J."/>
            <person name="Shirley M."/>
            <person name="Wan K.L."/>
            <person name="Berriman M."/>
            <person name="Tomley F."/>
            <person name="Pain A."/>
        </authorList>
    </citation>
    <scope>NUCLEOTIDE SEQUENCE [LARGE SCALE GENOMIC DNA]</scope>
    <source>
        <strain evidence="3">Houghton</strain>
    </source>
</reference>
<evidence type="ECO:0000313" key="4">
    <source>
        <dbReference type="Proteomes" id="UP000030747"/>
    </source>
</evidence>
<dbReference type="AlphaFoldDB" id="U6L3N2"/>
<proteinExistence type="predicted"/>
<dbReference type="OMA" id="DIGLHIM"/>